<reference evidence="1" key="1">
    <citation type="submission" date="2014-05" db="EMBL/GenBank/DDBJ databases">
        <authorList>
            <person name="Chronopoulou M."/>
        </authorList>
    </citation>
    <scope>NUCLEOTIDE SEQUENCE</scope>
    <source>
        <tissue evidence="1">Whole organism</tissue>
    </source>
</reference>
<dbReference type="AlphaFoldDB" id="A0A0K2VGR7"/>
<evidence type="ECO:0000313" key="1">
    <source>
        <dbReference type="EMBL" id="CDW49648.1"/>
    </source>
</evidence>
<accession>A0A0K2VGR7</accession>
<proteinExistence type="predicted"/>
<feature type="non-terminal residue" evidence="1">
    <location>
        <position position="37"/>
    </location>
</feature>
<name>A0A0K2VGR7_LEPSM</name>
<protein>
    <submittedName>
        <fullName evidence="1">Uncharacterized protein</fullName>
    </submittedName>
</protein>
<sequence length="37" mass="4184">MTTLKFLFYHPFGSSIFSDSDKSFVEVSRCSSGFIQS</sequence>
<organism evidence="1">
    <name type="scientific">Lepeophtheirus salmonis</name>
    <name type="common">Salmon louse</name>
    <name type="synonym">Caligus salmonis</name>
    <dbReference type="NCBI Taxonomy" id="72036"/>
    <lineage>
        <taxon>Eukaryota</taxon>
        <taxon>Metazoa</taxon>
        <taxon>Ecdysozoa</taxon>
        <taxon>Arthropoda</taxon>
        <taxon>Crustacea</taxon>
        <taxon>Multicrustacea</taxon>
        <taxon>Hexanauplia</taxon>
        <taxon>Copepoda</taxon>
        <taxon>Siphonostomatoida</taxon>
        <taxon>Caligidae</taxon>
        <taxon>Lepeophtheirus</taxon>
    </lineage>
</organism>
<dbReference type="EMBL" id="HACA01032287">
    <property type="protein sequence ID" value="CDW49648.1"/>
    <property type="molecule type" value="Transcribed_RNA"/>
</dbReference>